<dbReference type="RefSeq" id="WP_344897192.1">
    <property type="nucleotide sequence ID" value="NZ_BAAAWD010000010.1"/>
</dbReference>
<protein>
    <recommendedName>
        <fullName evidence="4">ABC transporter</fullName>
    </recommendedName>
</protein>
<sequence>MTTAGVRTPPARPAPGAPPLLALLRPLVRATDWTPLAVAAPLTTALAAVVQPGEPVDPRLGLLVLRASAMLLGTAAAFALVDAMDTGTAATPVPRWIRQWTRTLMAAALAAAGWGVTYAIVTVRLAPGDAPPLPGTAVEAAGCVLAALAGAALAVRRHPGRQAALAGAAVLLALTVAARLPGSAAWPEPGDPRWDVVHAWWSAALPLPVLVLAWAHRDARERTRRTRA</sequence>
<proteinExistence type="predicted"/>
<feature type="transmembrane region" description="Helical" evidence="1">
    <location>
        <begin position="163"/>
        <end position="186"/>
    </location>
</feature>
<comment type="caution">
    <text evidence="2">The sequence shown here is derived from an EMBL/GenBank/DDBJ whole genome shotgun (WGS) entry which is preliminary data.</text>
</comment>
<keyword evidence="1" id="KW-0812">Transmembrane</keyword>
<evidence type="ECO:0008006" key="4">
    <source>
        <dbReference type="Google" id="ProtNLM"/>
    </source>
</evidence>
<dbReference type="Proteomes" id="UP001499930">
    <property type="component" value="Unassembled WGS sequence"/>
</dbReference>
<dbReference type="EMBL" id="BAAAWD010000010">
    <property type="protein sequence ID" value="GAA3012605.1"/>
    <property type="molecule type" value="Genomic_DNA"/>
</dbReference>
<name>A0ABP6KIP8_9ACTN</name>
<reference evidence="3" key="1">
    <citation type="journal article" date="2019" name="Int. J. Syst. Evol. Microbiol.">
        <title>The Global Catalogue of Microorganisms (GCM) 10K type strain sequencing project: providing services to taxonomists for standard genome sequencing and annotation.</title>
        <authorList>
            <consortium name="The Broad Institute Genomics Platform"/>
            <consortium name="The Broad Institute Genome Sequencing Center for Infectious Disease"/>
            <person name="Wu L."/>
            <person name="Ma J."/>
        </authorList>
    </citation>
    <scope>NUCLEOTIDE SEQUENCE [LARGE SCALE GENOMIC DNA]</scope>
    <source>
        <strain evidence="3">JCM 3106</strain>
    </source>
</reference>
<evidence type="ECO:0000313" key="2">
    <source>
        <dbReference type="EMBL" id="GAA3012605.1"/>
    </source>
</evidence>
<evidence type="ECO:0000313" key="3">
    <source>
        <dbReference type="Proteomes" id="UP001499930"/>
    </source>
</evidence>
<feature type="transmembrane region" description="Helical" evidence="1">
    <location>
        <begin position="104"/>
        <end position="125"/>
    </location>
</feature>
<feature type="transmembrane region" description="Helical" evidence="1">
    <location>
        <begin position="137"/>
        <end position="156"/>
    </location>
</feature>
<feature type="transmembrane region" description="Helical" evidence="1">
    <location>
        <begin position="198"/>
        <end position="215"/>
    </location>
</feature>
<organism evidence="2 3">
    <name type="scientific">Streptosporangium longisporum</name>
    <dbReference type="NCBI Taxonomy" id="46187"/>
    <lineage>
        <taxon>Bacteria</taxon>
        <taxon>Bacillati</taxon>
        <taxon>Actinomycetota</taxon>
        <taxon>Actinomycetes</taxon>
        <taxon>Streptosporangiales</taxon>
        <taxon>Streptosporangiaceae</taxon>
        <taxon>Streptosporangium</taxon>
    </lineage>
</organism>
<keyword evidence="1" id="KW-1133">Transmembrane helix</keyword>
<gene>
    <name evidence="2" type="ORF">GCM10017559_39510</name>
</gene>
<keyword evidence="3" id="KW-1185">Reference proteome</keyword>
<evidence type="ECO:0000256" key="1">
    <source>
        <dbReference type="SAM" id="Phobius"/>
    </source>
</evidence>
<keyword evidence="1" id="KW-0472">Membrane</keyword>
<accession>A0ABP6KIP8</accession>